<accession>A0A0A5GMS8</accession>
<dbReference type="AlphaFoldDB" id="A0A0A5GMS8"/>
<sequence length="61" mass="6714">MDRNKKLNTYIILMLTIGVPLLTIIPQYNLPGYILYTALGIGLVLVVLGLPAALVLLKYKS</sequence>
<comment type="caution">
    <text evidence="2">The sequence shown here is derived from an EMBL/GenBank/DDBJ whole genome shotgun (WGS) entry which is preliminary data.</text>
</comment>
<reference evidence="2 3" key="1">
    <citation type="submission" date="2013-08" db="EMBL/GenBank/DDBJ databases">
        <authorList>
            <person name="Huang J."/>
            <person name="Wang G."/>
        </authorList>
    </citation>
    <scope>NUCLEOTIDE SEQUENCE [LARGE SCALE GENOMIC DNA]</scope>
    <source>
        <strain evidence="2 3">JSM 076056</strain>
    </source>
</reference>
<evidence type="ECO:0000313" key="3">
    <source>
        <dbReference type="Proteomes" id="UP000030528"/>
    </source>
</evidence>
<keyword evidence="1" id="KW-1133">Transmembrane helix</keyword>
<organism evidence="2 3">
    <name type="scientific">Pontibacillus halophilus JSM 076056 = DSM 19796</name>
    <dbReference type="NCBI Taxonomy" id="1385510"/>
    <lineage>
        <taxon>Bacteria</taxon>
        <taxon>Bacillati</taxon>
        <taxon>Bacillota</taxon>
        <taxon>Bacilli</taxon>
        <taxon>Bacillales</taxon>
        <taxon>Bacillaceae</taxon>
        <taxon>Pontibacillus</taxon>
    </lineage>
</organism>
<gene>
    <name evidence="2" type="ORF">N781_16775</name>
</gene>
<dbReference type="Proteomes" id="UP000030528">
    <property type="component" value="Unassembled WGS sequence"/>
</dbReference>
<protein>
    <submittedName>
        <fullName evidence="2">Uncharacterized protein</fullName>
    </submittedName>
</protein>
<evidence type="ECO:0000313" key="2">
    <source>
        <dbReference type="EMBL" id="KGX92503.1"/>
    </source>
</evidence>
<keyword evidence="1" id="KW-0472">Membrane</keyword>
<proteinExistence type="predicted"/>
<feature type="transmembrane region" description="Helical" evidence="1">
    <location>
        <begin position="7"/>
        <end position="28"/>
    </location>
</feature>
<feature type="transmembrane region" description="Helical" evidence="1">
    <location>
        <begin position="34"/>
        <end position="57"/>
    </location>
</feature>
<keyword evidence="3" id="KW-1185">Reference proteome</keyword>
<dbReference type="STRING" id="1385510.GCA_000425205_02077"/>
<dbReference type="EMBL" id="AVPE01000006">
    <property type="protein sequence ID" value="KGX92503.1"/>
    <property type="molecule type" value="Genomic_DNA"/>
</dbReference>
<evidence type="ECO:0000256" key="1">
    <source>
        <dbReference type="SAM" id="Phobius"/>
    </source>
</evidence>
<name>A0A0A5GMS8_9BACI</name>
<keyword evidence="1" id="KW-0812">Transmembrane</keyword>